<comment type="subunit">
    <text evidence="9">Part of the nascent polypeptide-associated complex (NAC), consisting of EGD2 and EGD1. NAC associates with ribosomes via EGD1.</text>
</comment>
<dbReference type="Gene3D" id="1.10.8.10">
    <property type="entry name" value="DNA helicase RuvA subunit, C-terminal domain"/>
    <property type="match status" value="1"/>
</dbReference>
<keyword evidence="7" id="KW-0539">Nucleus</keyword>
<dbReference type="GO" id="GO:0005854">
    <property type="term" value="C:nascent polypeptide-associated complex"/>
    <property type="evidence" value="ECO:0007669"/>
    <property type="project" value="InterPro"/>
</dbReference>
<dbReference type="PROSITE" id="PS51151">
    <property type="entry name" value="NAC_AB"/>
    <property type="match status" value="1"/>
</dbReference>
<dbReference type="STRING" id="264951.A0A443HQI2"/>
<organism evidence="13 14">
    <name type="scientific">Byssochlamys spectabilis</name>
    <name type="common">Paecilomyces variotii</name>
    <dbReference type="NCBI Taxonomy" id="264951"/>
    <lineage>
        <taxon>Eukaryota</taxon>
        <taxon>Fungi</taxon>
        <taxon>Dikarya</taxon>
        <taxon>Ascomycota</taxon>
        <taxon>Pezizomycotina</taxon>
        <taxon>Eurotiomycetes</taxon>
        <taxon>Eurotiomycetidae</taxon>
        <taxon>Eurotiales</taxon>
        <taxon>Thermoascaceae</taxon>
        <taxon>Paecilomyces</taxon>
    </lineage>
</organism>
<evidence type="ECO:0000313" key="13">
    <source>
        <dbReference type="EMBL" id="RWQ94076.1"/>
    </source>
</evidence>
<evidence type="ECO:0000256" key="9">
    <source>
        <dbReference type="ARBA" id="ARBA00025826"/>
    </source>
</evidence>
<feature type="compositionally biased region" description="Acidic residues" evidence="11">
    <location>
        <begin position="156"/>
        <end position="168"/>
    </location>
</feature>
<comment type="function">
    <text evidence="8">Component of the nascent polypeptide-associated complex (NAC), a dynamic component of the ribosomal exit tunnel, protecting the emerging polypeptides from interaction with other cytoplasmic proteins to ensure appropriate nascent protein targeting. The NAC complex also promotes mitochondrial protein import by enhancing productive ribosome interactions with the outer mitochondrial membrane and blocks the inappropriate interaction of ribosomes translating non-secretory nascent polypeptides with translocation sites in the membrane of the endoplasmic reticulum. EGD2 may also be involved in transcription regulation.</text>
</comment>
<evidence type="ECO:0000256" key="6">
    <source>
        <dbReference type="ARBA" id="ARBA00022927"/>
    </source>
</evidence>
<dbReference type="InterPro" id="IPR038187">
    <property type="entry name" value="NAC_A/B_dom_sf"/>
</dbReference>
<dbReference type="Pfam" id="PF01849">
    <property type="entry name" value="NAC"/>
    <property type="match status" value="1"/>
</dbReference>
<feature type="compositionally biased region" description="Low complexity" evidence="11">
    <location>
        <begin position="115"/>
        <end position="130"/>
    </location>
</feature>
<evidence type="ECO:0000259" key="12">
    <source>
        <dbReference type="PROSITE" id="PS51151"/>
    </source>
</evidence>
<evidence type="ECO:0000256" key="11">
    <source>
        <dbReference type="SAM" id="MobiDB-lite"/>
    </source>
</evidence>
<feature type="domain" description="NAC-A/B" evidence="12">
    <location>
        <begin position="46"/>
        <end position="111"/>
    </location>
</feature>
<dbReference type="AlphaFoldDB" id="A0A443HQI2"/>
<name>A0A443HQI2_BYSSP</name>
<evidence type="ECO:0000256" key="8">
    <source>
        <dbReference type="ARBA" id="ARBA00025035"/>
    </source>
</evidence>
<dbReference type="Gene3D" id="2.20.70.30">
    <property type="entry name" value="Nascent polypeptide-associated complex domain"/>
    <property type="match status" value="1"/>
</dbReference>
<dbReference type="CDD" id="cd14358">
    <property type="entry name" value="UBA_NAC_euk"/>
    <property type="match status" value="1"/>
</dbReference>
<dbReference type="InterPro" id="IPR002715">
    <property type="entry name" value="Nas_poly-pep-assoc_cplx_dom"/>
</dbReference>
<keyword evidence="14" id="KW-1185">Reference proteome</keyword>
<gene>
    <name evidence="13" type="ORF">C8Q69DRAFT_315178</name>
</gene>
<dbReference type="InterPro" id="IPR044034">
    <property type="entry name" value="NAC-like_UBA"/>
</dbReference>
<dbReference type="PIRSF" id="PIRSF015901">
    <property type="entry name" value="NAC_alpha"/>
    <property type="match status" value="1"/>
</dbReference>
<feature type="compositionally biased region" description="Basic and acidic residues" evidence="11">
    <location>
        <begin position="131"/>
        <end position="155"/>
    </location>
</feature>
<dbReference type="GeneID" id="39596576"/>
<dbReference type="FunFam" id="1.10.8.10:FF:000006">
    <property type="entry name" value="Putative nascent polypeptide-associated complex subunit alpha"/>
    <property type="match status" value="1"/>
</dbReference>
<keyword evidence="5" id="KW-0813">Transport</keyword>
<feature type="compositionally biased region" description="Basic and acidic residues" evidence="11">
    <location>
        <begin position="1"/>
        <end position="19"/>
    </location>
</feature>
<evidence type="ECO:0000256" key="5">
    <source>
        <dbReference type="ARBA" id="ARBA00022448"/>
    </source>
</evidence>
<reference evidence="13 14" key="1">
    <citation type="journal article" date="2018" name="Front. Microbiol.">
        <title>Genomic and genetic insights into a cosmopolitan fungus, Paecilomyces variotii (Eurotiales).</title>
        <authorList>
            <person name="Urquhart A.S."/>
            <person name="Mondo S.J."/>
            <person name="Makela M.R."/>
            <person name="Hane J.K."/>
            <person name="Wiebenga A."/>
            <person name="He G."/>
            <person name="Mihaltcheva S."/>
            <person name="Pangilinan J."/>
            <person name="Lipzen A."/>
            <person name="Barry K."/>
            <person name="de Vries R.P."/>
            <person name="Grigoriev I.V."/>
            <person name="Idnurm A."/>
        </authorList>
    </citation>
    <scope>NUCLEOTIDE SEQUENCE [LARGE SCALE GENOMIC DNA]</scope>
    <source>
        <strain evidence="13 14">CBS 101075</strain>
    </source>
</reference>
<evidence type="ECO:0000313" key="14">
    <source>
        <dbReference type="Proteomes" id="UP000283841"/>
    </source>
</evidence>
<evidence type="ECO:0000256" key="2">
    <source>
        <dbReference type="ARBA" id="ARBA00004496"/>
    </source>
</evidence>
<dbReference type="GO" id="GO:0005634">
    <property type="term" value="C:nucleus"/>
    <property type="evidence" value="ECO:0007669"/>
    <property type="project" value="UniProtKB-SubCell"/>
</dbReference>
<keyword evidence="6" id="KW-0653">Protein transport</keyword>
<evidence type="ECO:0000256" key="3">
    <source>
        <dbReference type="ARBA" id="ARBA00009882"/>
    </source>
</evidence>
<dbReference type="Pfam" id="PF19026">
    <property type="entry name" value="UBA_HYPK"/>
    <property type="match status" value="1"/>
</dbReference>
<comment type="caution">
    <text evidence="13">The sequence shown here is derived from an EMBL/GenBank/DDBJ whole genome shotgun (WGS) entry which is preliminary data.</text>
</comment>
<evidence type="ECO:0000256" key="1">
    <source>
        <dbReference type="ARBA" id="ARBA00004123"/>
    </source>
</evidence>
<dbReference type="CDD" id="cd22054">
    <property type="entry name" value="NAC_NACA"/>
    <property type="match status" value="1"/>
</dbReference>
<feature type="region of interest" description="Disordered" evidence="11">
    <location>
        <begin position="115"/>
        <end position="172"/>
    </location>
</feature>
<dbReference type="RefSeq" id="XP_028483721.1">
    <property type="nucleotide sequence ID" value="XM_028627299.1"/>
</dbReference>
<dbReference type="Proteomes" id="UP000283841">
    <property type="component" value="Unassembled WGS sequence"/>
</dbReference>
<dbReference type="GO" id="GO:0015031">
    <property type="term" value="P:protein transport"/>
    <property type="evidence" value="ECO:0007669"/>
    <property type="project" value="UniProtKB-KW"/>
</dbReference>
<comment type="similarity">
    <text evidence="3">Belongs to the NAC-alpha family.</text>
</comment>
<dbReference type="InterPro" id="IPR016641">
    <property type="entry name" value="EGD2/NACA0like"/>
</dbReference>
<feature type="region of interest" description="Disordered" evidence="11">
    <location>
        <begin position="1"/>
        <end position="42"/>
    </location>
</feature>
<comment type="subcellular location">
    <subcellularLocation>
        <location evidence="2">Cytoplasm</location>
    </subcellularLocation>
    <subcellularLocation>
        <location evidence="1">Nucleus</location>
    </subcellularLocation>
</comment>
<evidence type="ECO:0000256" key="4">
    <source>
        <dbReference type="ARBA" id="ARBA00014437"/>
    </source>
</evidence>
<proteinExistence type="inferred from homology"/>
<dbReference type="VEuPathDB" id="FungiDB:C8Q69DRAFT_315178"/>
<accession>A0A443HQI2</accession>
<dbReference type="FunFam" id="2.20.70.30:FF:000002">
    <property type="entry name" value="Nascent polypeptide-associated complex (NAC), alpha subunit"/>
    <property type="match status" value="1"/>
</dbReference>
<dbReference type="PANTHER" id="PTHR21713">
    <property type="entry name" value="NASCENT POLYPEPTIDE ASSOCIATED COMPLEX ALPHA SUBUNIT-RELATED"/>
    <property type="match status" value="1"/>
</dbReference>
<dbReference type="SMART" id="SM01407">
    <property type="entry name" value="NAC"/>
    <property type="match status" value="1"/>
</dbReference>
<dbReference type="EMBL" id="RCNU01000008">
    <property type="protein sequence ID" value="RWQ94076.1"/>
    <property type="molecule type" value="Genomic_DNA"/>
</dbReference>
<evidence type="ECO:0000256" key="10">
    <source>
        <dbReference type="ARBA" id="ARBA00030300"/>
    </source>
</evidence>
<sequence>MANPRVEELPDEEVPKANVEDAGSSSESEAGEEPTIPGGAAVTIHSRNEKKARKAIGKLGLKHVPGITRVTLRRPKNILFVINQPDVYRSPSSNTWIIFGEAKIEDLNSQAQASAAQQLAAAEAAGNGDAHAGHDHDHDHDHGKGKAPETEAKKEEEEDDGEEVDDSGLEAKDIELVMAQANVSRKKAVKALKENDNDIVNSIMALSI</sequence>
<protein>
    <recommendedName>
        <fullName evidence="4">Nascent polypeptide-associated complex subunit alpha</fullName>
    </recommendedName>
    <alternativeName>
        <fullName evidence="10">Alpha-NAC</fullName>
    </alternativeName>
</protein>
<evidence type="ECO:0000256" key="7">
    <source>
        <dbReference type="ARBA" id="ARBA00023242"/>
    </source>
</evidence>